<dbReference type="AlphaFoldDB" id="H8K6C9"/>
<keyword evidence="1" id="KW-0614">Plasmid</keyword>
<dbReference type="Proteomes" id="UP000008005">
    <property type="component" value="Plasmid pMCE_3"/>
</dbReference>
<reference evidence="2" key="1">
    <citation type="submission" date="2012-02" db="EMBL/GenBank/DDBJ databases">
        <title>Complete genome sequence of Candidatus Rickettsia amblyommii strain GAT-30V.</title>
        <authorList>
            <person name="Johnson S.L."/>
            <person name="Munk A.C."/>
            <person name="Han S."/>
            <person name="Bruce D.C."/>
            <person name="Dasch G.A."/>
        </authorList>
    </citation>
    <scope>NUCLEOTIDE SEQUENCE [LARGE SCALE GENOMIC DNA]</scope>
    <source>
        <strain evidence="2">GAT-30V</strain>
        <plasmid evidence="2">pMCE_3</plasmid>
    </source>
</reference>
<evidence type="ECO:0000313" key="1">
    <source>
        <dbReference type="EMBL" id="AFC70440.1"/>
    </source>
</evidence>
<protein>
    <submittedName>
        <fullName evidence="1">Transposase</fullName>
    </submittedName>
</protein>
<organism evidence="1 2">
    <name type="scientific">Rickettsia amblyommatis (strain GAT-30V)</name>
    <name type="common">Rickettsia amblyommii</name>
    <dbReference type="NCBI Taxonomy" id="1105111"/>
    <lineage>
        <taxon>Bacteria</taxon>
        <taxon>Pseudomonadati</taxon>
        <taxon>Pseudomonadota</taxon>
        <taxon>Alphaproteobacteria</taxon>
        <taxon>Rickettsiales</taxon>
        <taxon>Rickettsiaceae</taxon>
        <taxon>Rickettsieae</taxon>
        <taxon>Rickettsia</taxon>
        <taxon>spotted fever group</taxon>
    </lineage>
</organism>
<dbReference type="EMBL" id="CP003337">
    <property type="protein sequence ID" value="AFC70440.1"/>
    <property type="molecule type" value="Genomic_DNA"/>
</dbReference>
<gene>
    <name evidence="1" type="ordered locus">MCE_08605</name>
</gene>
<geneLocation type="plasmid" evidence="1 2">
    <name>pMCE_3</name>
</geneLocation>
<dbReference type="KEGG" id="ram:MCE_08605"/>
<accession>H8K6C9</accession>
<dbReference type="HOGENOM" id="CLU_220475_0_0_5"/>
<name>H8K6C9_RICAG</name>
<proteinExistence type="predicted"/>
<sequence length="36" mass="4298">MLQKNGLCPFKEWSLALNQFEILCGDFKYELLENDF</sequence>
<evidence type="ECO:0000313" key="2">
    <source>
        <dbReference type="Proteomes" id="UP000008005"/>
    </source>
</evidence>